<dbReference type="OrthoDB" id="6147764at2759"/>
<evidence type="ECO:0000259" key="1">
    <source>
        <dbReference type="Pfam" id="PF18738"/>
    </source>
</evidence>
<dbReference type="Proteomes" id="UP000507470">
    <property type="component" value="Unassembled WGS sequence"/>
</dbReference>
<name>A0A6J8CP59_MYTCO</name>
<proteinExistence type="predicted"/>
<dbReference type="EMBL" id="CACVKT020005668">
    <property type="protein sequence ID" value="CAC5397216.1"/>
    <property type="molecule type" value="Genomic_DNA"/>
</dbReference>
<gene>
    <name evidence="2" type="ORF">MCOR_31673</name>
</gene>
<evidence type="ECO:0000313" key="3">
    <source>
        <dbReference type="Proteomes" id="UP000507470"/>
    </source>
</evidence>
<organism evidence="2 3">
    <name type="scientific">Mytilus coruscus</name>
    <name type="common">Sea mussel</name>
    <dbReference type="NCBI Taxonomy" id="42192"/>
    <lineage>
        <taxon>Eukaryota</taxon>
        <taxon>Metazoa</taxon>
        <taxon>Spiralia</taxon>
        <taxon>Lophotrochozoa</taxon>
        <taxon>Mollusca</taxon>
        <taxon>Bivalvia</taxon>
        <taxon>Autobranchia</taxon>
        <taxon>Pteriomorphia</taxon>
        <taxon>Mytilida</taxon>
        <taxon>Mytiloidea</taxon>
        <taxon>Mytilidae</taxon>
        <taxon>Mytilinae</taxon>
        <taxon>Mytilus</taxon>
    </lineage>
</organism>
<dbReference type="InterPro" id="IPR041249">
    <property type="entry name" value="HEPN_DZIP3"/>
</dbReference>
<feature type="domain" description="DZIP3-like HEPN" evidence="1">
    <location>
        <begin position="30"/>
        <end position="126"/>
    </location>
</feature>
<protein>
    <recommendedName>
        <fullName evidence="1">DZIP3-like HEPN domain-containing protein</fullName>
    </recommendedName>
</protein>
<evidence type="ECO:0000313" key="2">
    <source>
        <dbReference type="EMBL" id="CAC5397216.1"/>
    </source>
</evidence>
<keyword evidence="3" id="KW-1185">Reference proteome</keyword>
<dbReference type="Pfam" id="PF18738">
    <property type="entry name" value="HEPN_DZIP3"/>
    <property type="match status" value="1"/>
</dbReference>
<dbReference type="AlphaFoldDB" id="A0A6J8CP59"/>
<reference evidence="2 3" key="1">
    <citation type="submission" date="2020-06" db="EMBL/GenBank/DDBJ databases">
        <authorList>
            <person name="Li R."/>
            <person name="Bekaert M."/>
        </authorList>
    </citation>
    <scope>NUCLEOTIDE SEQUENCE [LARGE SCALE GENOMIC DNA]</scope>
    <source>
        <strain evidence="3">wild</strain>
    </source>
</reference>
<sequence length="151" mass="17699">MLRELLAHFIPPDTLFDTVKRNRLLIYNMKSVDWSKIYETKDKGYMDFNIPLIYIIMRSCIPQIQPAKGWGSPKNPEAHEISLGDDIERCRRYLNSIMDRGNTTVSYQELNAFFSGFKDVARRFEIFLGKEPNEFVSQFDVLKTCSMDEDI</sequence>
<accession>A0A6J8CP59</accession>